<dbReference type="PROSITE" id="PS51419">
    <property type="entry name" value="RAB"/>
    <property type="match status" value="1"/>
</dbReference>
<dbReference type="SMART" id="SM00175">
    <property type="entry name" value="RAB"/>
    <property type="match status" value="1"/>
</dbReference>
<keyword evidence="3" id="KW-1185">Reference proteome</keyword>
<dbReference type="CDD" id="cd00154">
    <property type="entry name" value="Rab"/>
    <property type="match status" value="1"/>
</dbReference>
<dbReference type="SMART" id="SM00174">
    <property type="entry name" value="RHO"/>
    <property type="match status" value="1"/>
</dbReference>
<dbReference type="SUPFAM" id="SSF52540">
    <property type="entry name" value="P-loop containing nucleoside triphosphate hydrolases"/>
    <property type="match status" value="1"/>
</dbReference>
<comment type="caution">
    <text evidence="2">The sequence shown here is derived from an EMBL/GenBank/DDBJ whole genome shotgun (WGS) entry which is preliminary data.</text>
</comment>
<evidence type="ECO:0000313" key="3">
    <source>
        <dbReference type="Proteomes" id="UP001178507"/>
    </source>
</evidence>
<dbReference type="GO" id="GO:0005525">
    <property type="term" value="F:GTP binding"/>
    <property type="evidence" value="ECO:0007669"/>
    <property type="project" value="InterPro"/>
</dbReference>
<dbReference type="PROSITE" id="PS51421">
    <property type="entry name" value="RAS"/>
    <property type="match status" value="1"/>
</dbReference>
<organism evidence="2 3">
    <name type="scientific">Effrenium voratum</name>
    <dbReference type="NCBI Taxonomy" id="2562239"/>
    <lineage>
        <taxon>Eukaryota</taxon>
        <taxon>Sar</taxon>
        <taxon>Alveolata</taxon>
        <taxon>Dinophyceae</taxon>
        <taxon>Suessiales</taxon>
        <taxon>Symbiodiniaceae</taxon>
        <taxon>Effrenium</taxon>
    </lineage>
</organism>
<evidence type="ECO:0000313" key="2">
    <source>
        <dbReference type="EMBL" id="CAJ1375652.1"/>
    </source>
</evidence>
<proteinExistence type="predicted"/>
<dbReference type="AlphaFoldDB" id="A0AA36HVY4"/>
<sequence length="298" mass="33600">MSVLNFPEGYDGGGRLYTIRVCNLLSGDLQQEVKMPDTARVGDILFSFRSEDATLRRSLLLDGQTLSEEVMLSEFLPPAPCTADLQLLVQRRTLQHADFELDEHVVQTVHIVLGGHARVGKTSLALRYCRDKFYEDSIPSDLSVIPVDFRVQRITDDNCGIKMVLWDEPMGQRWFMVRSAPFRSKHALILVFDVCDRRTFRDLGRWLSVARDAGLVTVVLIGNKSDLEPREVSREEGRRFAAEEGIIYFETSAKEGLGVEDVINYTVFDVLQKLAAQEPPPPPGTPEPEIHVSTCHLL</sequence>
<dbReference type="EMBL" id="CAUJNA010000335">
    <property type="protein sequence ID" value="CAJ1375652.1"/>
    <property type="molecule type" value="Genomic_DNA"/>
</dbReference>
<dbReference type="GO" id="GO:0003924">
    <property type="term" value="F:GTPase activity"/>
    <property type="evidence" value="ECO:0007669"/>
    <property type="project" value="InterPro"/>
</dbReference>
<dbReference type="PRINTS" id="PR00449">
    <property type="entry name" value="RASTRNSFRMNG"/>
</dbReference>
<name>A0AA36HVY4_9DINO</name>
<dbReference type="PANTHER" id="PTHR47978">
    <property type="match status" value="1"/>
</dbReference>
<dbReference type="Gene3D" id="3.40.50.300">
    <property type="entry name" value="P-loop containing nucleotide triphosphate hydrolases"/>
    <property type="match status" value="1"/>
</dbReference>
<gene>
    <name evidence="2" type="ORF">EVOR1521_LOCUS4878</name>
</gene>
<dbReference type="Pfam" id="PF00071">
    <property type="entry name" value="Ras"/>
    <property type="match status" value="1"/>
</dbReference>
<dbReference type="SMART" id="SM00173">
    <property type="entry name" value="RAS"/>
    <property type="match status" value="1"/>
</dbReference>
<dbReference type="InterPro" id="IPR001806">
    <property type="entry name" value="Small_GTPase"/>
</dbReference>
<evidence type="ECO:0000256" key="1">
    <source>
        <dbReference type="ARBA" id="ARBA00022741"/>
    </source>
</evidence>
<reference evidence="2" key="1">
    <citation type="submission" date="2023-08" db="EMBL/GenBank/DDBJ databases">
        <authorList>
            <person name="Chen Y."/>
            <person name="Shah S."/>
            <person name="Dougan E. K."/>
            <person name="Thang M."/>
            <person name="Chan C."/>
        </authorList>
    </citation>
    <scope>NUCLEOTIDE SEQUENCE</scope>
</reference>
<dbReference type="InterPro" id="IPR027417">
    <property type="entry name" value="P-loop_NTPase"/>
</dbReference>
<dbReference type="FunFam" id="3.40.50.300:FF:001447">
    <property type="entry name" value="Ras-related protein Rab-1B"/>
    <property type="match status" value="1"/>
</dbReference>
<accession>A0AA36HVY4</accession>
<dbReference type="Proteomes" id="UP001178507">
    <property type="component" value="Unassembled WGS sequence"/>
</dbReference>
<keyword evidence="1" id="KW-0547">Nucleotide-binding</keyword>
<protein>
    <submittedName>
        <fullName evidence="2">Uncharacterized protein</fullName>
    </submittedName>
</protein>